<reference evidence="1" key="1">
    <citation type="journal article" date="2014" name="Int. J. Syst. Evol. Microbiol.">
        <title>Complete genome sequence of Corynebacterium casei LMG S-19264T (=DSM 44701T), isolated from a smear-ripened cheese.</title>
        <authorList>
            <consortium name="US DOE Joint Genome Institute (JGI-PGF)"/>
            <person name="Walter F."/>
            <person name="Albersmeier A."/>
            <person name="Kalinowski J."/>
            <person name="Ruckert C."/>
        </authorList>
    </citation>
    <scope>NUCLEOTIDE SEQUENCE</scope>
    <source>
        <strain evidence="1">JCM 4369</strain>
    </source>
</reference>
<dbReference type="Proteomes" id="UP000618795">
    <property type="component" value="Unassembled WGS sequence"/>
</dbReference>
<dbReference type="AlphaFoldDB" id="A0A918MEF2"/>
<protein>
    <submittedName>
        <fullName evidence="1">Uncharacterized protein</fullName>
    </submittedName>
</protein>
<name>A0A918MEF2_9ACTN</name>
<gene>
    <name evidence="1" type="ORF">GCM10010260_59490</name>
</gene>
<dbReference type="EMBL" id="BMTD01000015">
    <property type="protein sequence ID" value="GGV12777.1"/>
    <property type="molecule type" value="Genomic_DNA"/>
</dbReference>
<evidence type="ECO:0000313" key="2">
    <source>
        <dbReference type="Proteomes" id="UP000618795"/>
    </source>
</evidence>
<accession>A0A918MEF2</accession>
<organism evidence="1 2">
    <name type="scientific">Streptomyces filipinensis</name>
    <dbReference type="NCBI Taxonomy" id="66887"/>
    <lineage>
        <taxon>Bacteria</taxon>
        <taxon>Bacillati</taxon>
        <taxon>Actinomycetota</taxon>
        <taxon>Actinomycetes</taxon>
        <taxon>Kitasatosporales</taxon>
        <taxon>Streptomycetaceae</taxon>
        <taxon>Streptomyces</taxon>
    </lineage>
</organism>
<proteinExistence type="predicted"/>
<reference evidence="1" key="2">
    <citation type="submission" date="2020-09" db="EMBL/GenBank/DDBJ databases">
        <authorList>
            <person name="Sun Q."/>
            <person name="Ohkuma M."/>
        </authorList>
    </citation>
    <scope>NUCLEOTIDE SEQUENCE</scope>
    <source>
        <strain evidence="1">JCM 4369</strain>
    </source>
</reference>
<keyword evidence="2" id="KW-1185">Reference proteome</keyword>
<sequence>MGPVAGGDEAGRRLVLIDALSHRRCYDESRWGKTVWAELAVAAR</sequence>
<evidence type="ECO:0000313" key="1">
    <source>
        <dbReference type="EMBL" id="GGV12777.1"/>
    </source>
</evidence>
<comment type="caution">
    <text evidence="1">The sequence shown here is derived from an EMBL/GenBank/DDBJ whole genome shotgun (WGS) entry which is preliminary data.</text>
</comment>